<evidence type="ECO:0000313" key="1">
    <source>
        <dbReference type="EMBL" id="MFC3851165.1"/>
    </source>
</evidence>
<organism evidence="1 2">
    <name type="scientific">Corynebacterium hansenii</name>
    <dbReference type="NCBI Taxonomy" id="394964"/>
    <lineage>
        <taxon>Bacteria</taxon>
        <taxon>Bacillati</taxon>
        <taxon>Actinomycetota</taxon>
        <taxon>Actinomycetes</taxon>
        <taxon>Mycobacteriales</taxon>
        <taxon>Corynebacteriaceae</taxon>
        <taxon>Corynebacterium</taxon>
    </lineage>
</organism>
<reference evidence="2" key="1">
    <citation type="journal article" date="2019" name="Int. J. Syst. Evol. Microbiol.">
        <title>The Global Catalogue of Microorganisms (GCM) 10K type strain sequencing project: providing services to taxonomists for standard genome sequencing and annotation.</title>
        <authorList>
            <consortium name="The Broad Institute Genomics Platform"/>
            <consortium name="The Broad Institute Genome Sequencing Center for Infectious Disease"/>
            <person name="Wu L."/>
            <person name="Ma J."/>
        </authorList>
    </citation>
    <scope>NUCLEOTIDE SEQUENCE [LARGE SCALE GENOMIC DNA]</scope>
    <source>
        <strain evidence="2">CCUG 53252</strain>
    </source>
</reference>
<accession>A0ABV7ZSI4</accession>
<sequence length="209" mass="22040">MNPTDAAETIDVNVIEISIFAERWRADLLLGRLALAIGARLGAVDAGFDVAAVEPGGDEDEWDLADQWRQLNADAAPPADKSPFKVTAWFTGELKGADDDGADTADEDESLAIILDALDGLALAGVGEADLDYDGPNPDHVPFGDARYAIELPRETVRKGADVGPEVAAAVARLRGLVAAGRGPAPQVTSVQVRTREAFEEALAGERRP</sequence>
<name>A0ABV7ZSI4_9CORY</name>
<proteinExistence type="predicted"/>
<evidence type="ECO:0000313" key="2">
    <source>
        <dbReference type="Proteomes" id="UP001595751"/>
    </source>
</evidence>
<protein>
    <submittedName>
        <fullName evidence="1">Uncharacterized protein</fullName>
    </submittedName>
</protein>
<dbReference type="RefSeq" id="WP_290292739.1">
    <property type="nucleotide sequence ID" value="NZ_CP047211.1"/>
</dbReference>
<comment type="caution">
    <text evidence="1">The sequence shown here is derived from an EMBL/GenBank/DDBJ whole genome shotgun (WGS) entry which is preliminary data.</text>
</comment>
<dbReference type="EMBL" id="JBHRZN010000006">
    <property type="protein sequence ID" value="MFC3851165.1"/>
    <property type="molecule type" value="Genomic_DNA"/>
</dbReference>
<dbReference type="Proteomes" id="UP001595751">
    <property type="component" value="Unassembled WGS sequence"/>
</dbReference>
<keyword evidence="2" id="KW-1185">Reference proteome</keyword>
<gene>
    <name evidence="1" type="ORF">ACFORJ_13455</name>
</gene>